<dbReference type="InterPro" id="IPR045063">
    <property type="entry name" value="Dynamin_N"/>
</dbReference>
<feature type="domain" description="Dynamin N-terminal" evidence="2">
    <location>
        <begin position="66"/>
        <end position="302"/>
    </location>
</feature>
<dbReference type="Gene3D" id="3.40.50.300">
    <property type="entry name" value="P-loop containing nucleotide triphosphate hydrolases"/>
    <property type="match status" value="1"/>
</dbReference>
<evidence type="ECO:0000259" key="2">
    <source>
        <dbReference type="Pfam" id="PF00350"/>
    </source>
</evidence>
<dbReference type="SUPFAM" id="SSF52540">
    <property type="entry name" value="P-loop containing nucleoside triphosphate hydrolases"/>
    <property type="match status" value="1"/>
</dbReference>
<dbReference type="EMBL" id="JAPEVG010000007">
    <property type="protein sequence ID" value="KAJ8501469.1"/>
    <property type="molecule type" value="Genomic_DNA"/>
</dbReference>
<dbReference type="Proteomes" id="UP001215151">
    <property type="component" value="Unassembled WGS sequence"/>
</dbReference>
<feature type="compositionally biased region" description="Basic and acidic residues" evidence="1">
    <location>
        <begin position="455"/>
        <end position="475"/>
    </location>
</feature>
<dbReference type="InterPro" id="IPR027417">
    <property type="entry name" value="P-loop_NTPase"/>
</dbReference>
<feature type="compositionally biased region" description="Polar residues" evidence="1">
    <location>
        <begin position="402"/>
        <end position="416"/>
    </location>
</feature>
<sequence>MPTPAPAGLRPIHYNADNARCCALELTDALEERVKALLPEDSLRKESFDESIADLRNKADTPKTMIVFCGATGAGKSSLINALLGQDIVPTSCMKACTSLITQIAYNVRNEYEAEVEFMSKDDWAAEARLLLEDVRDTTGEDVAEEVESARHKVMAVYPTLRREDLSSMTVDQVIAHESEVSVLLGNKVTIIKKDISDFSLDLARYIESQDGLINGPVDRMNSVAPAYWPLIRQIRILTNSPLLKCGAVLVDLPGLGGSNPARNRVTQGFVSKADRFFLVAPITRAVDDKMARDLRDEVFKSQLQMNGKYVPVDFAFDPHQLRWLLTDITETRLPSSATTKCDEISCKEVIKSLKLLRDPRLIQIESDLEASKHDLSFHQDRKLTLEGLKTDLEGRLTSLLSDHTPQAQPPSLQFEQQHESEPGVRTKVVSDERPPSPARNQTVVDDVHDTLKRNREAQSDADDPRATKLQKLSDSDEAVVPASPSGTQLYQAGSASEVHSQWSKAKLRAQFRAEMNENNDADPQPDATVDNGGTSIGEEFCDASFRHADLDVSKCIAGTTDLQVFTVAARPFMEIQEQAGSSPMQSPFRASDTEIPKLHEWVEMVTLAAREEAAAKMLIRLKGFARTVRGWVEGTPGVTSKDRKRLQAQWRSQLSDHVIEEHSEGNESDAESAEDDEERAENDETGDDEDDEDTREQEQPDLPQAQLKRYSIVQTSQSVTVLRILEKDALRRNGVFKHDLNAALALPLTKRIARAWTNVFKTKSLKRLKSKIAPEIKTVLDAVVASTPKYLRPRAEQLAVETLQAARRRLQDVQESIQVALENKQREVSGALSPTIQRRLMEGYKEACNVEKGEGYFTRQQTIFNDYLESKKATLFIDTAHIVERYLEEAAEAARVALYKALEKIAKEVEVEISILWEDCPVRDDDDVKAGLLSEITEEVDRWLAAKDASDKTARRPQL</sequence>
<feature type="compositionally biased region" description="Basic and acidic residues" evidence="1">
    <location>
        <begin position="417"/>
        <end position="435"/>
    </location>
</feature>
<comment type="caution">
    <text evidence="3">The sequence shown here is derived from an EMBL/GenBank/DDBJ whole genome shotgun (WGS) entry which is preliminary data.</text>
</comment>
<accession>A0AAD7U570</accession>
<reference evidence="3" key="1">
    <citation type="submission" date="2022-11" db="EMBL/GenBank/DDBJ databases">
        <title>Genome Sequence of Cubamyces cubensis.</title>
        <authorList>
            <person name="Buettner E."/>
        </authorList>
    </citation>
    <scope>NUCLEOTIDE SEQUENCE</scope>
    <source>
        <strain evidence="3">MPL-01</strain>
    </source>
</reference>
<evidence type="ECO:0000313" key="3">
    <source>
        <dbReference type="EMBL" id="KAJ8501469.1"/>
    </source>
</evidence>
<dbReference type="AlphaFoldDB" id="A0AAD7U570"/>
<evidence type="ECO:0000313" key="4">
    <source>
        <dbReference type="Proteomes" id="UP001215151"/>
    </source>
</evidence>
<feature type="region of interest" description="Disordered" evidence="1">
    <location>
        <begin position="656"/>
        <end position="710"/>
    </location>
</feature>
<feature type="compositionally biased region" description="Polar residues" evidence="1">
    <location>
        <begin position="485"/>
        <end position="495"/>
    </location>
</feature>
<dbReference type="PANTHER" id="PTHR36681">
    <property type="entry name" value="NUCLEAR GTPASE, GERMINAL CENTER-ASSOCIATED, TANDEM DUPLICATE 3"/>
    <property type="match status" value="1"/>
</dbReference>
<name>A0AAD7U570_9APHY</name>
<dbReference type="Pfam" id="PF00350">
    <property type="entry name" value="Dynamin_N"/>
    <property type="match status" value="1"/>
</dbReference>
<evidence type="ECO:0000256" key="1">
    <source>
        <dbReference type="SAM" id="MobiDB-lite"/>
    </source>
</evidence>
<gene>
    <name evidence="3" type="ORF">ONZ51_g580</name>
</gene>
<proteinExistence type="predicted"/>
<feature type="compositionally biased region" description="Acidic residues" evidence="1">
    <location>
        <begin position="667"/>
        <end position="696"/>
    </location>
</feature>
<protein>
    <recommendedName>
        <fullName evidence="2">Dynamin N-terminal domain-containing protein</fullName>
    </recommendedName>
</protein>
<keyword evidence="4" id="KW-1185">Reference proteome</keyword>
<dbReference type="PANTHER" id="PTHR36681:SF3">
    <property type="entry name" value="NUCLEAR GTPASE, GERMINAL CENTER-ASSOCIATED, TANDEM DUPLICATE 3"/>
    <property type="match status" value="1"/>
</dbReference>
<feature type="region of interest" description="Disordered" evidence="1">
    <location>
        <begin position="402"/>
        <end position="443"/>
    </location>
</feature>
<feature type="region of interest" description="Disordered" evidence="1">
    <location>
        <begin position="455"/>
        <end position="495"/>
    </location>
</feature>
<organism evidence="3 4">
    <name type="scientific">Trametes cubensis</name>
    <dbReference type="NCBI Taxonomy" id="1111947"/>
    <lineage>
        <taxon>Eukaryota</taxon>
        <taxon>Fungi</taxon>
        <taxon>Dikarya</taxon>
        <taxon>Basidiomycota</taxon>
        <taxon>Agaricomycotina</taxon>
        <taxon>Agaricomycetes</taxon>
        <taxon>Polyporales</taxon>
        <taxon>Polyporaceae</taxon>
        <taxon>Trametes</taxon>
    </lineage>
</organism>